<dbReference type="Pfam" id="PF05726">
    <property type="entry name" value="Pirin_C"/>
    <property type="match status" value="1"/>
</dbReference>
<accession>A0A7T8BBY5</accession>
<feature type="binding site" evidence="2">
    <location>
        <position position="105"/>
    </location>
    <ligand>
        <name>Fe cation</name>
        <dbReference type="ChEBI" id="CHEBI:24875"/>
    </ligand>
</feature>
<dbReference type="PANTHER" id="PTHR13903:SF8">
    <property type="entry name" value="PIRIN"/>
    <property type="match status" value="1"/>
</dbReference>
<dbReference type="EMBL" id="CP067089">
    <property type="protein sequence ID" value="QQO10565.1"/>
    <property type="molecule type" value="Genomic_DNA"/>
</dbReference>
<comment type="cofactor">
    <cofactor evidence="2">
        <name>Fe cation</name>
        <dbReference type="ChEBI" id="CHEBI:24875"/>
    </cofactor>
    <text evidence="2">Binds 1 Fe cation per subunit.</text>
</comment>
<sequence length="318" mass="35907">MKYRRVKKVLSSIPTIEGGRVYLKRAFGFQNPKDTDPFLMLDYFHLNDPDWYEQGFPWHPHRGFECITYMHAGAFESQDSLGNRMVVKAGGVQQVNAGSGIIHQETPLGDSKGQVSGFQLWINTPAGSKWEKPVYQNFKASTIPEVAIDSKITARMISGNYNGLLGPVQNDHIDLKFLDIIIPPHTPFIYPAATDHTVIAFVVKGSAYFDKHTDPFAFSEIGRGYMDFEDKDCLIDDGKLVMYDNSGNDILITSNDEWVQFLLISGKPIGEPVAWYGPVVMNKQWELRKAYEEYGNGEFVKDEPEIPSKKEKTLVKAV</sequence>
<feature type="binding site" evidence="2">
    <location>
        <position position="103"/>
    </location>
    <ligand>
        <name>Fe cation</name>
        <dbReference type="ChEBI" id="CHEBI:24875"/>
    </ligand>
</feature>
<dbReference type="InterPro" id="IPR011051">
    <property type="entry name" value="RmlC_Cupin_sf"/>
</dbReference>
<gene>
    <name evidence="6" type="ORF">JFL75_06520</name>
</gene>
<evidence type="ECO:0000259" key="5">
    <source>
        <dbReference type="Pfam" id="PF05726"/>
    </source>
</evidence>
<keyword evidence="2" id="KW-0408">Iron</keyword>
<dbReference type="CDD" id="cd02909">
    <property type="entry name" value="cupin_pirin_N"/>
    <property type="match status" value="1"/>
</dbReference>
<evidence type="ECO:0000256" key="2">
    <source>
        <dbReference type="PIRSR" id="PIRSR006232-1"/>
    </source>
</evidence>
<dbReference type="KEGG" id="bhc:JFL75_06520"/>
<keyword evidence="2" id="KW-0479">Metal-binding</keyword>
<keyword evidence="7" id="KW-1185">Reference proteome</keyword>
<feature type="domain" description="Pirin C-terminal" evidence="5">
    <location>
        <begin position="179"/>
        <end position="299"/>
    </location>
</feature>
<dbReference type="SUPFAM" id="SSF51182">
    <property type="entry name" value="RmlC-like cupins"/>
    <property type="match status" value="1"/>
</dbReference>
<dbReference type="Pfam" id="PF02678">
    <property type="entry name" value="Pirin"/>
    <property type="match status" value="1"/>
</dbReference>
<feature type="domain" description="Pirin N-terminal" evidence="4">
    <location>
        <begin position="24"/>
        <end position="122"/>
    </location>
</feature>
<evidence type="ECO:0000259" key="4">
    <source>
        <dbReference type="Pfam" id="PF02678"/>
    </source>
</evidence>
<evidence type="ECO:0000256" key="3">
    <source>
        <dbReference type="RuleBase" id="RU003457"/>
    </source>
</evidence>
<dbReference type="InterPro" id="IPR014710">
    <property type="entry name" value="RmlC-like_jellyroll"/>
</dbReference>
<feature type="binding site" evidence="2">
    <location>
        <position position="59"/>
    </location>
    <ligand>
        <name>Fe cation</name>
        <dbReference type="ChEBI" id="CHEBI:24875"/>
    </ligand>
</feature>
<dbReference type="PANTHER" id="PTHR13903">
    <property type="entry name" value="PIRIN-RELATED"/>
    <property type="match status" value="1"/>
</dbReference>
<reference evidence="6" key="1">
    <citation type="submission" date="2021-01" db="EMBL/GenBank/DDBJ databases">
        <title>Description of Breznakiella homolactica.</title>
        <authorList>
            <person name="Song Y."/>
            <person name="Brune A."/>
        </authorList>
    </citation>
    <scope>NUCLEOTIDE SEQUENCE</scope>
    <source>
        <strain evidence="6">RmG30</strain>
    </source>
</reference>
<name>A0A7T8BBY5_9SPIR</name>
<evidence type="ECO:0000313" key="6">
    <source>
        <dbReference type="EMBL" id="QQO10565.1"/>
    </source>
</evidence>
<protein>
    <submittedName>
        <fullName evidence="6">Pirin family protein</fullName>
    </submittedName>
</protein>
<dbReference type="GO" id="GO:0046872">
    <property type="term" value="F:metal ion binding"/>
    <property type="evidence" value="ECO:0007669"/>
    <property type="project" value="UniProtKB-KW"/>
</dbReference>
<proteinExistence type="inferred from homology"/>
<dbReference type="InterPro" id="IPR012093">
    <property type="entry name" value="Pirin"/>
</dbReference>
<dbReference type="InterPro" id="IPR008778">
    <property type="entry name" value="Pirin_C_dom"/>
</dbReference>
<feature type="binding site" evidence="2">
    <location>
        <position position="61"/>
    </location>
    <ligand>
        <name>Fe cation</name>
        <dbReference type="ChEBI" id="CHEBI:24875"/>
    </ligand>
</feature>
<dbReference type="AlphaFoldDB" id="A0A7T8BBY5"/>
<evidence type="ECO:0000256" key="1">
    <source>
        <dbReference type="ARBA" id="ARBA00008416"/>
    </source>
</evidence>
<dbReference type="Gene3D" id="2.60.120.10">
    <property type="entry name" value="Jelly Rolls"/>
    <property type="match status" value="2"/>
</dbReference>
<dbReference type="CDD" id="cd02247">
    <property type="entry name" value="cupin_pirin_C"/>
    <property type="match status" value="1"/>
</dbReference>
<dbReference type="RefSeq" id="WP_215627870.1">
    <property type="nucleotide sequence ID" value="NZ_CP067089.2"/>
</dbReference>
<dbReference type="PIRSF" id="PIRSF006232">
    <property type="entry name" value="Pirin"/>
    <property type="match status" value="1"/>
</dbReference>
<dbReference type="InterPro" id="IPR003829">
    <property type="entry name" value="Pirin_N_dom"/>
</dbReference>
<comment type="similarity">
    <text evidence="1 3">Belongs to the pirin family.</text>
</comment>
<organism evidence="6 7">
    <name type="scientific">Breznakiella homolactica</name>
    <dbReference type="NCBI Taxonomy" id="2798577"/>
    <lineage>
        <taxon>Bacteria</taxon>
        <taxon>Pseudomonadati</taxon>
        <taxon>Spirochaetota</taxon>
        <taxon>Spirochaetia</taxon>
        <taxon>Spirochaetales</taxon>
        <taxon>Breznakiellaceae</taxon>
        <taxon>Breznakiella</taxon>
    </lineage>
</organism>
<evidence type="ECO:0000313" key="7">
    <source>
        <dbReference type="Proteomes" id="UP000595917"/>
    </source>
</evidence>
<dbReference type="Proteomes" id="UP000595917">
    <property type="component" value="Chromosome"/>
</dbReference>